<dbReference type="Pfam" id="PF05159">
    <property type="entry name" value="Capsule_synth"/>
    <property type="match status" value="1"/>
</dbReference>
<evidence type="ECO:0008006" key="3">
    <source>
        <dbReference type="Google" id="ProtNLM"/>
    </source>
</evidence>
<dbReference type="EMBL" id="CP114588">
    <property type="protein sequence ID" value="WBA07889.1"/>
    <property type="molecule type" value="Genomic_DNA"/>
</dbReference>
<reference evidence="1" key="1">
    <citation type="submission" date="2022-09" db="EMBL/GenBank/DDBJ databases">
        <authorList>
            <person name="Li Z.-J."/>
        </authorList>
    </citation>
    <scope>NUCLEOTIDE SEQUENCE</scope>
    <source>
        <strain evidence="1">TGB11</strain>
    </source>
</reference>
<name>A0AA47LQL4_9GAMM</name>
<dbReference type="AlphaFoldDB" id="A0AA47LQL4"/>
<evidence type="ECO:0000313" key="2">
    <source>
        <dbReference type="Proteomes" id="UP001164748"/>
    </source>
</evidence>
<gene>
    <name evidence="1" type="ORF">N8M53_08540</name>
</gene>
<evidence type="ECO:0000313" key="1">
    <source>
        <dbReference type="EMBL" id="WBA07889.1"/>
    </source>
</evidence>
<accession>A0AA47LQL4</accession>
<dbReference type="Proteomes" id="UP001164748">
    <property type="component" value="Chromosome"/>
</dbReference>
<sequence>MFKNVMLWGFSSISETIINEMSEKYGFFPVEWFGTSRRSSVHLNEVVKFGLLSDDYKYKSSLISPKQYDFLYKKAIHKFIEQYSRYEFRFTYFSHNLDSFHAYVNAFNIFVNYFSNKLLSGRIDLVMFTSMPHQGADLILYELAKLLNVETIILYQSILPNKFFIIKEQEDFGEWRTSELIESNWSPYVIDNKFEKDLFYMYDNIEVKRLGFFERFTDLLRRNLTRKRSVYYPAYNGNLRREKHSKIDHPTEMYILFKMIWYKIKGEDISLSSYFNILKRISQLKLIIHPNTPPLSKYISSEKLKFFERSMLNEHPCSMDSPFVYFPLHLQPELTTSSLGGELYCDQLLAIEQLSDVLPKKWRILVKENPKQEHYMRDETFYKRLKGINNVHLVPIDTSTYKLMRECELVATISGTAGWEAITGGKNVITFGWAWYNNLPGVFKFEDIGNLEKVLSYQIDHGELQVEVGKLVAKMGTGVLGRPYEKIIKDDTFDWEVNATLVGDQLINYMRN</sequence>
<organism evidence="1 2">
    <name type="scientific">Salinivibrio kushneri</name>
    <dbReference type="NCBI Taxonomy" id="1908198"/>
    <lineage>
        <taxon>Bacteria</taxon>
        <taxon>Pseudomonadati</taxon>
        <taxon>Pseudomonadota</taxon>
        <taxon>Gammaproteobacteria</taxon>
        <taxon>Vibrionales</taxon>
        <taxon>Vibrionaceae</taxon>
        <taxon>Salinivibrio</taxon>
    </lineage>
</organism>
<dbReference type="RefSeq" id="WP_269578474.1">
    <property type="nucleotide sequence ID" value="NZ_CP114588.1"/>
</dbReference>
<dbReference type="GO" id="GO:0000271">
    <property type="term" value="P:polysaccharide biosynthetic process"/>
    <property type="evidence" value="ECO:0007669"/>
    <property type="project" value="InterPro"/>
</dbReference>
<protein>
    <recommendedName>
        <fullName evidence="3">Capsule polysaccharide biosynthesis protein</fullName>
    </recommendedName>
</protein>
<proteinExistence type="predicted"/>
<dbReference type="InterPro" id="IPR007833">
    <property type="entry name" value="Capsule_polysaccharide_synth"/>
</dbReference>
<dbReference type="GO" id="GO:0015774">
    <property type="term" value="P:polysaccharide transport"/>
    <property type="evidence" value="ECO:0007669"/>
    <property type="project" value="InterPro"/>
</dbReference>